<dbReference type="EMBL" id="JAMXLR010000092">
    <property type="protein sequence ID" value="MCO6047590.1"/>
    <property type="molecule type" value="Genomic_DNA"/>
</dbReference>
<dbReference type="RefSeq" id="WP_252855700.1">
    <property type="nucleotide sequence ID" value="NZ_JAMXLR010000092.1"/>
</dbReference>
<sequence>MNDREKKLGAAVALLVILWGGNWTWQKYAAWRDSAVTRRTAAESDSQNVFLQRTQARIKVDKLREWRKQSLPADLAVAKSEYRGWLIKQLQDARLDVDDVVPQRTGQRSNAYQAISYQVTADGRADAVVRFLDSFYRSGQLHKITSMTLTPVSSRSLQMMLTVEALVVDGVARQSGLYEGESDRLALASADEYVERIVERNPFVAYEPPPPARPPVGKDEPKRDTTPPPPRFNEAEFAFLTGVVSVGDRYQAWVTVRTWPDRLRLHAGDDIEVGQFKGKVVRVEAKQLVVETEEGDVIEIGMGEKLTDGRQLPSTAAGS</sequence>
<dbReference type="AlphaFoldDB" id="A0A9X2JIY6"/>
<comment type="caution">
    <text evidence="2">The sequence shown here is derived from an EMBL/GenBank/DDBJ whole genome shotgun (WGS) entry which is preliminary data.</text>
</comment>
<reference evidence="2" key="1">
    <citation type="submission" date="2022-06" db="EMBL/GenBank/DDBJ databases">
        <title>Aeoliella straminimaris, a novel planctomycete from sediments.</title>
        <authorList>
            <person name="Vitorino I.R."/>
            <person name="Lage O.M."/>
        </authorList>
    </citation>
    <scope>NUCLEOTIDE SEQUENCE</scope>
    <source>
        <strain evidence="2">ICT_H6.2</strain>
    </source>
</reference>
<evidence type="ECO:0000313" key="3">
    <source>
        <dbReference type="Proteomes" id="UP001155241"/>
    </source>
</evidence>
<proteinExistence type="predicted"/>
<protein>
    <submittedName>
        <fullName evidence="2">Uncharacterized protein</fullName>
    </submittedName>
</protein>
<dbReference type="InterPro" id="IPR014717">
    <property type="entry name" value="Transl_elong_EF1B/ribsomal_bS6"/>
</dbReference>
<evidence type="ECO:0000256" key="1">
    <source>
        <dbReference type="SAM" id="MobiDB-lite"/>
    </source>
</evidence>
<name>A0A9X2JIY6_9BACT</name>
<dbReference type="Proteomes" id="UP001155241">
    <property type="component" value="Unassembled WGS sequence"/>
</dbReference>
<feature type="region of interest" description="Disordered" evidence="1">
    <location>
        <begin position="205"/>
        <end position="232"/>
    </location>
</feature>
<dbReference type="Gene3D" id="3.30.70.60">
    <property type="match status" value="1"/>
</dbReference>
<keyword evidence="3" id="KW-1185">Reference proteome</keyword>
<organism evidence="2 3">
    <name type="scientific">Aeoliella straminimaris</name>
    <dbReference type="NCBI Taxonomy" id="2954799"/>
    <lineage>
        <taxon>Bacteria</taxon>
        <taxon>Pseudomonadati</taxon>
        <taxon>Planctomycetota</taxon>
        <taxon>Planctomycetia</taxon>
        <taxon>Pirellulales</taxon>
        <taxon>Lacipirellulaceae</taxon>
        <taxon>Aeoliella</taxon>
    </lineage>
</organism>
<gene>
    <name evidence="2" type="ORF">NG895_27105</name>
</gene>
<feature type="compositionally biased region" description="Basic and acidic residues" evidence="1">
    <location>
        <begin position="216"/>
        <end position="225"/>
    </location>
</feature>
<evidence type="ECO:0000313" key="2">
    <source>
        <dbReference type="EMBL" id="MCO6047590.1"/>
    </source>
</evidence>
<accession>A0A9X2JIY6</accession>